<dbReference type="EMBL" id="MRWU01000011">
    <property type="protein sequence ID" value="OSX91424.1"/>
    <property type="molecule type" value="Genomic_DNA"/>
</dbReference>
<evidence type="ECO:0000313" key="2">
    <source>
        <dbReference type="EMBL" id="OFD88025.1"/>
    </source>
</evidence>
<dbReference type="EMBL" id="MKZQ01000004">
    <property type="protein sequence ID" value="PJN72818.1"/>
    <property type="molecule type" value="Genomic_DNA"/>
</dbReference>
<reference evidence="3 7" key="4">
    <citation type="submission" date="2016-12" db="EMBL/GenBank/DDBJ databases">
        <title>Genome Sequences of Twelve Sporeforming Bacillus Species Isolated from Foods.</title>
        <authorList>
            <person name="De Jong A."/>
            <person name="Holsappel S."/>
            <person name="Kuipers O.P."/>
        </authorList>
    </citation>
    <scope>NUCLEOTIDE SEQUENCE [LARGE SCALE GENOMIC DNA]</scope>
    <source>
        <strain evidence="3 7">S3E15</strain>
    </source>
</reference>
<keyword evidence="1" id="KW-1133">Transmembrane helix</keyword>
<feature type="transmembrane region" description="Helical" evidence="1">
    <location>
        <begin position="22"/>
        <end position="38"/>
    </location>
</feature>
<evidence type="ECO:0000313" key="8">
    <source>
        <dbReference type="Proteomes" id="UP000195696"/>
    </source>
</evidence>
<accession>A0A0B5S8J0</accession>
<evidence type="ECO:0000313" key="6">
    <source>
        <dbReference type="Proteomes" id="UP000175835"/>
    </source>
</evidence>
<evidence type="ECO:0000313" key="3">
    <source>
        <dbReference type="EMBL" id="OSX91424.1"/>
    </source>
</evidence>
<evidence type="ECO:0000313" key="7">
    <source>
        <dbReference type="Proteomes" id="UP000194131"/>
    </source>
</evidence>
<dbReference type="Proteomes" id="UP000195696">
    <property type="component" value="Unassembled WGS sequence"/>
</dbReference>
<gene>
    <name evidence="4" type="ORF">BACWE_02980</name>
    <name evidence="5" type="ORF">BWGO95_05217</name>
    <name evidence="2" type="ORF">BWGOE11_51230</name>
    <name evidence="3" type="ORF">S3E15_01057</name>
</gene>
<reference evidence="5 8" key="2">
    <citation type="submission" date="2016-08" db="EMBL/GenBank/DDBJ databases">
        <authorList>
            <person name="Seilhamer J.J."/>
        </authorList>
    </citation>
    <scope>NUCLEOTIDE SEQUENCE [LARGE SCALE GENOMIC DNA]</scope>
    <source>
        <strain evidence="5 8">SDA_GO95</strain>
    </source>
</reference>
<evidence type="ECO:0000256" key="1">
    <source>
        <dbReference type="SAM" id="Phobius"/>
    </source>
</evidence>
<proteinExistence type="predicted"/>
<reference evidence="4 9" key="3">
    <citation type="submission" date="2016-10" db="EMBL/GenBank/DDBJ databases">
        <title>Genome Sequence of Bacillus weihenstephanensis GM6LP.</title>
        <authorList>
            <person name="Poehlein A."/>
            <person name="Wemheuer F."/>
            <person name="Hollensteiner J."/>
            <person name="Wemheuer B."/>
        </authorList>
    </citation>
    <scope>NUCLEOTIDE SEQUENCE [LARGE SCALE GENOMIC DNA]</scope>
    <source>
        <strain evidence="4 9">GM6LP</strain>
    </source>
</reference>
<evidence type="ECO:0000313" key="5">
    <source>
        <dbReference type="EMBL" id="SCB70996.1"/>
    </source>
</evidence>
<dbReference type="Proteomes" id="UP000236165">
    <property type="component" value="Unassembled WGS sequence"/>
</dbReference>
<dbReference type="KEGG" id="bmyo:BG05_1021"/>
<keyword evidence="1" id="KW-0812">Transmembrane</keyword>
<dbReference type="AlphaFoldDB" id="A0A0B5S8J0"/>
<dbReference type="EMBL" id="LXLX01000050">
    <property type="protein sequence ID" value="OFD88025.1"/>
    <property type="molecule type" value="Genomic_DNA"/>
</dbReference>
<evidence type="ECO:0000313" key="4">
    <source>
        <dbReference type="EMBL" id="PJN72818.1"/>
    </source>
</evidence>
<name>A0A0B5S8J0_BACMY</name>
<accession>A0A1C4G2B8</accession>
<organism evidence="2 6">
    <name type="scientific">Bacillus mycoides</name>
    <dbReference type="NCBI Taxonomy" id="1405"/>
    <lineage>
        <taxon>Bacteria</taxon>
        <taxon>Bacillati</taxon>
        <taxon>Bacillota</taxon>
        <taxon>Bacilli</taxon>
        <taxon>Bacillales</taxon>
        <taxon>Bacillaceae</taxon>
        <taxon>Bacillus</taxon>
        <taxon>Bacillus cereus group</taxon>
    </lineage>
</organism>
<keyword evidence="1" id="KW-0472">Membrane</keyword>
<evidence type="ECO:0000313" key="9">
    <source>
        <dbReference type="Proteomes" id="UP000236165"/>
    </source>
</evidence>
<dbReference type="Proteomes" id="UP000194131">
    <property type="component" value="Unassembled WGS sequence"/>
</dbReference>
<protein>
    <submittedName>
        <fullName evidence="2">Uncharacterized protein</fullName>
    </submittedName>
</protein>
<dbReference type="RefSeq" id="WP_002112689.1">
    <property type="nucleotide sequence ID" value="NZ_CM125442.1"/>
</dbReference>
<sequence>MKTHDFLTEIQKGSEPNPYQDPIAFIFLCFSLAIYTFLKPAK</sequence>
<reference evidence="2 6" key="1">
    <citation type="submission" date="2016-05" db="EMBL/GenBank/DDBJ databases">
        <title>Bacillus thuringiensis and Bacillus weihenstephanensis as novel biocontrol agents of wilt causing Verticillium species.</title>
        <authorList>
            <person name="Hollensteiner J."/>
            <person name="Wemheuer F."/>
            <person name="Harting R."/>
            <person name="Kolarzyk A."/>
            <person name="Diaz-Valerio S."/>
            <person name="Poehlein A."/>
            <person name="Brzuszkiewicz E."/>
            <person name="Nesemann K."/>
            <person name="Braus-Stromeyer S."/>
            <person name="Braus G."/>
            <person name="Daniel R."/>
            <person name="Liesegang H."/>
        </authorList>
    </citation>
    <scope>NUCLEOTIDE SEQUENCE [LARGE SCALE GENOMIC DNA]</scope>
    <source>
        <strain evidence="2 6">GOE11</strain>
    </source>
</reference>
<dbReference type="Proteomes" id="UP000175835">
    <property type="component" value="Unassembled WGS sequence"/>
</dbReference>
<dbReference type="EMBL" id="FMAK01000057">
    <property type="protein sequence ID" value="SCB70996.1"/>
    <property type="molecule type" value="Genomic_DNA"/>
</dbReference>